<dbReference type="PROSITE" id="PS51379">
    <property type="entry name" value="4FE4S_FER_2"/>
    <property type="match status" value="1"/>
</dbReference>
<evidence type="ECO:0000256" key="7">
    <source>
        <dbReference type="ARBA" id="ARBA00023014"/>
    </source>
</evidence>
<gene>
    <name evidence="9" type="ordered locus">Hbut_0731</name>
</gene>
<dbReference type="PANTHER" id="PTHR43724">
    <property type="entry name" value="PYRUVATE SYNTHASE SUBUNIT PORD"/>
    <property type="match status" value="1"/>
</dbReference>
<evidence type="ECO:0000313" key="10">
    <source>
        <dbReference type="Proteomes" id="UP000002593"/>
    </source>
</evidence>
<comment type="cofactor">
    <cofactor evidence="1">
        <name>[4Fe-4S] cluster</name>
        <dbReference type="ChEBI" id="CHEBI:49883"/>
    </cofactor>
</comment>
<dbReference type="InterPro" id="IPR017900">
    <property type="entry name" value="4Fe4S_Fe_S_CS"/>
</dbReference>
<feature type="domain" description="4Fe-4S ferredoxin-type" evidence="8">
    <location>
        <begin position="31"/>
        <end position="60"/>
    </location>
</feature>
<dbReference type="KEGG" id="hbu:Hbut_0731"/>
<organism evidence="9 10">
    <name type="scientific">Hyperthermus butylicus (strain DSM 5456 / JCM 9403 / PLM1-5)</name>
    <dbReference type="NCBI Taxonomy" id="415426"/>
    <lineage>
        <taxon>Archaea</taxon>
        <taxon>Thermoproteota</taxon>
        <taxon>Thermoprotei</taxon>
        <taxon>Desulfurococcales</taxon>
        <taxon>Pyrodictiaceae</taxon>
        <taxon>Hyperthermus</taxon>
    </lineage>
</organism>
<evidence type="ECO:0000313" key="9">
    <source>
        <dbReference type="EMBL" id="ABM80585.1"/>
    </source>
</evidence>
<keyword evidence="5" id="KW-0813">Transport</keyword>
<dbReference type="STRING" id="415426.Hbut_0731"/>
<sequence length="71" mass="8000">MRSVFGCYMCWLYCPEHVIEMAAGRGPRGQDIPVIDYEYCKGCGVCAQVCPVKAISMVSEEEFLKKMQEQG</sequence>
<dbReference type="EMBL" id="CP000493">
    <property type="protein sequence ID" value="ABM80585.1"/>
    <property type="molecule type" value="Genomic_DNA"/>
</dbReference>
<dbReference type="GO" id="GO:0016625">
    <property type="term" value="F:oxidoreductase activity, acting on the aldehyde or oxo group of donors, iron-sulfur protein as acceptor"/>
    <property type="evidence" value="ECO:0007669"/>
    <property type="project" value="InterPro"/>
</dbReference>
<evidence type="ECO:0000256" key="2">
    <source>
        <dbReference type="ARBA" id="ARBA00022485"/>
    </source>
</evidence>
<dbReference type="InterPro" id="IPR011898">
    <property type="entry name" value="PorD_KorD"/>
</dbReference>
<protein>
    <submittedName>
        <fullName evidence="9">Ketoisovalerate oxidoreductase subunit vorD</fullName>
    </submittedName>
</protein>
<dbReference type="GO" id="GO:0051539">
    <property type="term" value="F:4 iron, 4 sulfur cluster binding"/>
    <property type="evidence" value="ECO:0007669"/>
    <property type="project" value="UniProtKB-KW"/>
</dbReference>
<dbReference type="Pfam" id="PF12838">
    <property type="entry name" value="Fer4_7"/>
    <property type="match status" value="1"/>
</dbReference>
<dbReference type="GO" id="GO:0046872">
    <property type="term" value="F:metal ion binding"/>
    <property type="evidence" value="ECO:0007669"/>
    <property type="project" value="UniProtKB-KW"/>
</dbReference>
<dbReference type="Proteomes" id="UP000002593">
    <property type="component" value="Chromosome"/>
</dbReference>
<keyword evidence="5" id="KW-0249">Electron transport</keyword>
<proteinExistence type="predicted"/>
<evidence type="ECO:0000256" key="5">
    <source>
        <dbReference type="ARBA" id="ARBA00022982"/>
    </source>
</evidence>
<evidence type="ECO:0000256" key="1">
    <source>
        <dbReference type="ARBA" id="ARBA00001966"/>
    </source>
</evidence>
<keyword evidence="7" id="KW-0411">Iron-sulfur</keyword>
<keyword evidence="6" id="KW-0408">Iron</keyword>
<keyword evidence="4" id="KW-0677">Repeat</keyword>
<dbReference type="EnsemblBacteria" id="ABM80585">
    <property type="protein sequence ID" value="ABM80585"/>
    <property type="gene ID" value="Hbut_0731"/>
</dbReference>
<evidence type="ECO:0000259" key="8">
    <source>
        <dbReference type="PROSITE" id="PS51379"/>
    </source>
</evidence>
<accession>A2BKS4</accession>
<keyword evidence="3" id="KW-0479">Metal-binding</keyword>
<dbReference type="HOGENOM" id="CLU_139698_5_3_2"/>
<evidence type="ECO:0000256" key="3">
    <source>
        <dbReference type="ARBA" id="ARBA00022723"/>
    </source>
</evidence>
<name>A2BKS4_HYPBU</name>
<evidence type="ECO:0000256" key="6">
    <source>
        <dbReference type="ARBA" id="ARBA00023004"/>
    </source>
</evidence>
<dbReference type="PROSITE" id="PS00198">
    <property type="entry name" value="4FE4S_FER_1"/>
    <property type="match status" value="1"/>
</dbReference>
<keyword evidence="2" id="KW-0004">4Fe-4S</keyword>
<dbReference type="PANTHER" id="PTHR43724:SF1">
    <property type="entry name" value="PYRUVATE SYNTHASE SUBUNIT PORD"/>
    <property type="match status" value="1"/>
</dbReference>
<dbReference type="eggNOG" id="arCOG01604">
    <property type="taxonomic scope" value="Archaea"/>
</dbReference>
<reference evidence="9 10" key="1">
    <citation type="journal article" date="2007" name="Archaea">
        <title>The genome of Hyperthermus butylicus: a sulfur-reducing, peptide fermenting, neutrophilic Crenarchaeote growing up to 108 degrees C.</title>
        <authorList>
            <person name="Brugger K."/>
            <person name="Chen L."/>
            <person name="Stark M."/>
            <person name="Zibat A."/>
            <person name="Redder P."/>
            <person name="Ruepp A."/>
            <person name="Awayez M."/>
            <person name="She Q."/>
            <person name="Garrett R.A."/>
            <person name="Klenk H.P."/>
        </authorList>
    </citation>
    <scope>NUCLEOTIDE SEQUENCE [LARGE SCALE GENOMIC DNA]</scope>
    <source>
        <strain evidence="10">DSM 5456 / JCM 9403 / PLM1-5</strain>
    </source>
</reference>
<evidence type="ECO:0000256" key="4">
    <source>
        <dbReference type="ARBA" id="ARBA00022737"/>
    </source>
</evidence>
<dbReference type="SUPFAM" id="SSF54862">
    <property type="entry name" value="4Fe-4S ferredoxins"/>
    <property type="match status" value="1"/>
</dbReference>
<dbReference type="InterPro" id="IPR017896">
    <property type="entry name" value="4Fe4S_Fe-S-bd"/>
</dbReference>
<dbReference type="NCBIfam" id="TIGR02179">
    <property type="entry name" value="PorD_KorD"/>
    <property type="match status" value="1"/>
</dbReference>
<keyword evidence="10" id="KW-1185">Reference proteome</keyword>
<dbReference type="AlphaFoldDB" id="A2BKS4"/>
<dbReference type="Gene3D" id="3.30.70.20">
    <property type="match status" value="1"/>
</dbReference>